<dbReference type="GO" id="GO:0004459">
    <property type="term" value="F:L-lactate dehydrogenase (NAD+) activity"/>
    <property type="evidence" value="ECO:0007669"/>
    <property type="project" value="TreeGrafter"/>
</dbReference>
<feature type="binding site" evidence="7">
    <location>
        <position position="131"/>
    </location>
    <ligand>
        <name>glyoxylate</name>
        <dbReference type="ChEBI" id="CHEBI:36655"/>
    </ligand>
</feature>
<dbReference type="RefSeq" id="WP_169623403.1">
    <property type="nucleotide sequence ID" value="NZ_JABBNT010000001.1"/>
</dbReference>
<evidence type="ECO:0000313" key="10">
    <source>
        <dbReference type="Proteomes" id="UP000539372"/>
    </source>
</evidence>
<keyword evidence="3 7" id="KW-0288">FMN</keyword>
<dbReference type="PANTHER" id="PTHR10578">
    <property type="entry name" value="S -2-HYDROXY-ACID OXIDASE-RELATED"/>
    <property type="match status" value="1"/>
</dbReference>
<feature type="binding site" evidence="7">
    <location>
        <position position="26"/>
    </location>
    <ligand>
        <name>glyoxylate</name>
        <dbReference type="ChEBI" id="CHEBI:36655"/>
    </ligand>
</feature>
<name>A0A7Y0HCZ5_9PROT</name>
<keyword evidence="10" id="KW-1185">Reference proteome</keyword>
<dbReference type="EMBL" id="JABBNT010000001">
    <property type="protein sequence ID" value="NMM43100.1"/>
    <property type="molecule type" value="Genomic_DNA"/>
</dbReference>
<feature type="binding site" evidence="7">
    <location>
        <position position="256"/>
    </location>
    <ligand>
        <name>FMN</name>
        <dbReference type="ChEBI" id="CHEBI:58210"/>
    </ligand>
</feature>
<dbReference type="Gene3D" id="3.20.20.70">
    <property type="entry name" value="Aldolase class I"/>
    <property type="match status" value="1"/>
</dbReference>
<reference evidence="9 10" key="1">
    <citation type="submission" date="2020-04" db="EMBL/GenBank/DDBJ databases">
        <title>Rhodospirillaceae bacterium KN72 isolated from deep sea.</title>
        <authorList>
            <person name="Zhang D.-C."/>
        </authorList>
    </citation>
    <scope>NUCLEOTIDE SEQUENCE [LARGE SCALE GENOMIC DNA]</scope>
    <source>
        <strain evidence="9 10">KN72</strain>
    </source>
</reference>
<dbReference type="PANTHER" id="PTHR10578:SF107">
    <property type="entry name" value="2-HYDROXYACID OXIDASE 1"/>
    <property type="match status" value="1"/>
</dbReference>
<feature type="binding site" evidence="7">
    <location>
        <position position="283"/>
    </location>
    <ligand>
        <name>glyoxylate</name>
        <dbReference type="ChEBI" id="CHEBI:36655"/>
    </ligand>
</feature>
<comment type="similarity">
    <text evidence="5">Belongs to the FMN-dependent alpha-hydroxy acid dehydrogenase family.</text>
</comment>
<comment type="caution">
    <text evidence="9">The sequence shown here is derived from an EMBL/GenBank/DDBJ whole genome shotgun (WGS) entry which is preliminary data.</text>
</comment>
<feature type="binding site" evidence="7">
    <location>
        <position position="157"/>
    </location>
    <ligand>
        <name>FMN</name>
        <dbReference type="ChEBI" id="CHEBI:58210"/>
    </ligand>
</feature>
<protein>
    <submittedName>
        <fullName evidence="9">Alpha-hydroxy-acid oxidizing protein</fullName>
    </submittedName>
</protein>
<keyword evidence="2 7" id="KW-0285">Flavoprotein</keyword>
<keyword evidence="4" id="KW-0560">Oxidoreductase</keyword>
<dbReference type="CDD" id="cd02809">
    <property type="entry name" value="alpha_hydroxyacid_oxid_FMN"/>
    <property type="match status" value="1"/>
</dbReference>
<dbReference type="PIRSF" id="PIRSF000138">
    <property type="entry name" value="Al-hdrx_acd_dh"/>
    <property type="match status" value="1"/>
</dbReference>
<gene>
    <name evidence="9" type="ORF">HH303_01330</name>
</gene>
<dbReference type="InterPro" id="IPR013785">
    <property type="entry name" value="Aldolase_TIM"/>
</dbReference>
<evidence type="ECO:0000256" key="3">
    <source>
        <dbReference type="ARBA" id="ARBA00022643"/>
    </source>
</evidence>
<feature type="binding site" evidence="7">
    <location>
        <begin position="79"/>
        <end position="81"/>
    </location>
    <ligand>
        <name>FMN</name>
        <dbReference type="ChEBI" id="CHEBI:58210"/>
    </ligand>
</feature>
<dbReference type="Proteomes" id="UP000539372">
    <property type="component" value="Unassembled WGS sequence"/>
</dbReference>
<feature type="active site" description="Proton acceptor" evidence="6">
    <location>
        <position position="280"/>
    </location>
</feature>
<evidence type="ECO:0000256" key="1">
    <source>
        <dbReference type="ARBA" id="ARBA00001917"/>
    </source>
</evidence>
<comment type="cofactor">
    <cofactor evidence="1">
        <name>FMN</name>
        <dbReference type="ChEBI" id="CHEBI:58210"/>
    </cofactor>
</comment>
<dbReference type="Pfam" id="PF01070">
    <property type="entry name" value="FMN_dh"/>
    <property type="match status" value="1"/>
</dbReference>
<feature type="domain" description="FMN hydroxy acid dehydrogenase" evidence="8">
    <location>
        <begin position="1"/>
        <end position="374"/>
    </location>
</feature>
<feature type="binding site" evidence="7">
    <location>
        <position position="129"/>
    </location>
    <ligand>
        <name>FMN</name>
        <dbReference type="ChEBI" id="CHEBI:58210"/>
    </ligand>
</feature>
<evidence type="ECO:0000259" key="8">
    <source>
        <dbReference type="PROSITE" id="PS51349"/>
    </source>
</evidence>
<dbReference type="GO" id="GO:0005886">
    <property type="term" value="C:plasma membrane"/>
    <property type="evidence" value="ECO:0007669"/>
    <property type="project" value="TreeGrafter"/>
</dbReference>
<evidence type="ECO:0000256" key="5">
    <source>
        <dbReference type="ARBA" id="ARBA00024042"/>
    </source>
</evidence>
<organism evidence="9 10">
    <name type="scientific">Pacificispira spongiicola</name>
    <dbReference type="NCBI Taxonomy" id="2729598"/>
    <lineage>
        <taxon>Bacteria</taxon>
        <taxon>Pseudomonadati</taxon>
        <taxon>Pseudomonadota</taxon>
        <taxon>Alphaproteobacteria</taxon>
        <taxon>Rhodospirillales</taxon>
        <taxon>Rhodospirillaceae</taxon>
        <taxon>Pacificispira</taxon>
    </lineage>
</organism>
<feature type="binding site" evidence="7">
    <location>
        <position position="166"/>
    </location>
    <ligand>
        <name>glyoxylate</name>
        <dbReference type="ChEBI" id="CHEBI:36655"/>
    </ligand>
</feature>
<dbReference type="AlphaFoldDB" id="A0A7Y0HCZ5"/>
<dbReference type="SUPFAM" id="SSF51395">
    <property type="entry name" value="FMN-linked oxidoreductases"/>
    <property type="match status" value="1"/>
</dbReference>
<dbReference type="GO" id="GO:0010181">
    <property type="term" value="F:FMN binding"/>
    <property type="evidence" value="ECO:0007669"/>
    <property type="project" value="InterPro"/>
</dbReference>
<dbReference type="GO" id="GO:0009060">
    <property type="term" value="P:aerobic respiration"/>
    <property type="evidence" value="ECO:0007669"/>
    <property type="project" value="TreeGrafter"/>
</dbReference>
<dbReference type="PROSITE" id="PS51349">
    <property type="entry name" value="FMN_HYDROXY_ACID_DH_2"/>
    <property type="match status" value="1"/>
</dbReference>
<evidence type="ECO:0000256" key="4">
    <source>
        <dbReference type="ARBA" id="ARBA00023002"/>
    </source>
</evidence>
<proteinExistence type="inferred from homology"/>
<evidence type="ECO:0000256" key="6">
    <source>
        <dbReference type="PIRSR" id="PIRSR000138-1"/>
    </source>
</evidence>
<feature type="binding site" evidence="7">
    <location>
        <position position="280"/>
    </location>
    <ligand>
        <name>glyoxylate</name>
        <dbReference type="ChEBI" id="CHEBI:36655"/>
    </ligand>
</feature>
<dbReference type="FunFam" id="3.20.20.70:FF:000029">
    <property type="entry name" value="L-lactate dehydrogenase"/>
    <property type="match status" value="1"/>
</dbReference>
<feature type="binding site" evidence="7">
    <location>
        <position position="278"/>
    </location>
    <ligand>
        <name>FMN</name>
        <dbReference type="ChEBI" id="CHEBI:58210"/>
    </ligand>
</feature>
<evidence type="ECO:0000256" key="7">
    <source>
        <dbReference type="PIRSR" id="PIRSR000138-2"/>
    </source>
</evidence>
<feature type="binding site" evidence="7">
    <location>
        <begin position="334"/>
        <end position="335"/>
    </location>
    <ligand>
        <name>FMN</name>
        <dbReference type="ChEBI" id="CHEBI:58210"/>
    </ligand>
</feature>
<dbReference type="InterPro" id="IPR037396">
    <property type="entry name" value="FMN_HAD"/>
</dbReference>
<dbReference type="InterPro" id="IPR012133">
    <property type="entry name" value="Alpha-hydoxy_acid_DH_FMN"/>
</dbReference>
<dbReference type="InterPro" id="IPR000262">
    <property type="entry name" value="FMN-dep_DH"/>
</dbReference>
<accession>A0A7Y0HCZ5</accession>
<sequence>MTVDAMNYAELRQMARRRLPRGIFDYIDRGAEDETAIRRNRDALDATRIVPRVLRGTPTRNQAVTLFGQTYPTPFIVAPTAFAGLVWYKGEIELARAAADMQIPFCAATEAVTSIEEIAAASAGSIWFQLYLWQEEKLWQDLVTRAWDCGVRTLVLTVDTAVFPKREYNYRNGFGVPFCYTPRNVFDVLTHPRWLATVLGRYVLAGGPPGFANYPLEYRQRITGGGAARNIRHEPALTWSHVASLRRYWKGALILKGILDREDARLAAKHGVDGVVVSNHGGRNLDSAVAPIEVLPDIADAVGDKLTILADSGVQRGADAMKLLAAGADGVMVGRAVLYGTAAAGRLGACRAFEILKSELDTAMALAGMATLAD</sequence>
<evidence type="ECO:0000256" key="2">
    <source>
        <dbReference type="ARBA" id="ARBA00022630"/>
    </source>
</evidence>
<evidence type="ECO:0000313" key="9">
    <source>
        <dbReference type="EMBL" id="NMM43100.1"/>
    </source>
</evidence>